<name>A0A1Y2T908_SYMTR</name>
<dbReference type="Pfam" id="PF12671">
    <property type="entry name" value="Amidase_6"/>
    <property type="match status" value="1"/>
</dbReference>
<feature type="signal peptide" evidence="2">
    <location>
        <begin position="1"/>
        <end position="26"/>
    </location>
</feature>
<dbReference type="Proteomes" id="UP000194267">
    <property type="component" value="Unassembled WGS sequence"/>
</dbReference>
<feature type="domain" description="Putative amidase" evidence="3">
    <location>
        <begin position="306"/>
        <end position="460"/>
    </location>
</feature>
<feature type="region of interest" description="Disordered" evidence="1">
    <location>
        <begin position="42"/>
        <end position="145"/>
    </location>
</feature>
<dbReference type="PANTHER" id="PTHR40032:SF1">
    <property type="entry name" value="EXPORTED PROTEIN"/>
    <property type="match status" value="1"/>
</dbReference>
<feature type="compositionally biased region" description="Basic and acidic residues" evidence="1">
    <location>
        <begin position="129"/>
        <end position="145"/>
    </location>
</feature>
<evidence type="ECO:0000256" key="1">
    <source>
        <dbReference type="SAM" id="MobiDB-lite"/>
    </source>
</evidence>
<dbReference type="PANTHER" id="PTHR40032">
    <property type="entry name" value="EXPORTED PROTEIN-RELATED"/>
    <property type="match status" value="1"/>
</dbReference>
<gene>
    <name evidence="4" type="ORF">A6D92_00900</name>
</gene>
<feature type="compositionally biased region" description="Low complexity" evidence="1">
    <location>
        <begin position="113"/>
        <end position="128"/>
    </location>
</feature>
<feature type="chain" id="PRO_5012937751" description="Putative amidase domain-containing protein" evidence="2">
    <location>
        <begin position="27"/>
        <end position="467"/>
    </location>
</feature>
<dbReference type="AlphaFoldDB" id="A0A1Y2T908"/>
<reference evidence="5" key="1">
    <citation type="submission" date="2016-04" db="EMBL/GenBank/DDBJ databases">
        <authorList>
            <person name="Antunes L.P."/>
            <person name="Martins L.F."/>
            <person name="Pereira R.V."/>
            <person name="Thomas A.M."/>
            <person name="Barbosa D."/>
            <person name="Nascimento L."/>
            <person name="Silva G.M."/>
            <person name="Condomitti G.W."/>
            <person name="Digiampietri L.A."/>
            <person name="Lombardi K.C."/>
            <person name="Ramos P.L."/>
            <person name="Quaggio R.B."/>
            <person name="Oliveira J.C."/>
            <person name="Pascon R.C."/>
            <person name="Cruz J.B."/>
            <person name="Silva A.M."/>
            <person name="Setubal J.C."/>
        </authorList>
    </citation>
    <scope>NUCLEOTIDE SEQUENCE [LARGE SCALE GENOMIC DNA]</scope>
</reference>
<dbReference type="InterPro" id="IPR024301">
    <property type="entry name" value="Amidase_6"/>
</dbReference>
<sequence length="467" mass="51858">MKRRYRPYLHAVVLTAILIGAQPRPAASQPVPAALAAVPPASQAWLRAPGQRSPGQPSRPAEPRPSPSPDPGQPIRAAEPGQSPPAAEPGQSRRTREPGQPPRAPEPGQPSRAAEPGQSPAPAPSSESKPVDPPEPEKPDLTPRLREIYERRARRFLTDWEGPPLEEDFLLERKTAQWALLHEEGKYRYVKAWAEARGVRFVEARTRIWVKELKVTEDRARFYVAQALQLGYQYPGEEAVNRFGVGSRHIVELHRTADGRWLIGLEWYSDPLGDETEAPAELPARRSSGNRGNSGLHAVTALAAQRYDRRGAVEYADTYCGLAAGCGNDHKYNPKFRNYMGEGGDCANFVSQALRYGGKLQMPLFTRADALIGHLRYAGKGDLAVRGDFGTVWRIAAGRPEGFRSFLKPGDVLGYEEKGKMTHVALITGFDSRGYPVANSHTADRYRVPFDLGWDRKTIYWFVAMRD</sequence>
<evidence type="ECO:0000256" key="2">
    <source>
        <dbReference type="SAM" id="SignalP"/>
    </source>
</evidence>
<keyword evidence="2" id="KW-0732">Signal</keyword>
<proteinExistence type="predicted"/>
<feature type="compositionally biased region" description="Pro residues" evidence="1">
    <location>
        <begin position="99"/>
        <end position="108"/>
    </location>
</feature>
<protein>
    <recommendedName>
        <fullName evidence="3">Putative amidase domain-containing protein</fullName>
    </recommendedName>
</protein>
<comment type="caution">
    <text evidence="4">The sequence shown here is derived from an EMBL/GenBank/DDBJ whole genome shotgun (WGS) entry which is preliminary data.</text>
</comment>
<dbReference type="EMBL" id="LWLV01000041">
    <property type="protein sequence ID" value="OTA42197.1"/>
    <property type="molecule type" value="Genomic_DNA"/>
</dbReference>
<evidence type="ECO:0000259" key="3">
    <source>
        <dbReference type="Pfam" id="PF12671"/>
    </source>
</evidence>
<organism evidence="4 5">
    <name type="scientific">Symbiobacterium thermophilum</name>
    <dbReference type="NCBI Taxonomy" id="2734"/>
    <lineage>
        <taxon>Bacteria</taxon>
        <taxon>Bacillati</taxon>
        <taxon>Bacillota</taxon>
        <taxon>Clostridia</taxon>
        <taxon>Eubacteriales</taxon>
        <taxon>Symbiobacteriaceae</taxon>
        <taxon>Symbiobacterium</taxon>
    </lineage>
</organism>
<evidence type="ECO:0000313" key="4">
    <source>
        <dbReference type="EMBL" id="OTA42197.1"/>
    </source>
</evidence>
<evidence type="ECO:0000313" key="5">
    <source>
        <dbReference type="Proteomes" id="UP000194267"/>
    </source>
</evidence>
<feature type="compositionally biased region" description="Pro residues" evidence="1">
    <location>
        <begin position="63"/>
        <end position="72"/>
    </location>
</feature>
<accession>A0A1Y2T908</accession>